<evidence type="ECO:0000256" key="1">
    <source>
        <dbReference type="SAM" id="Phobius"/>
    </source>
</evidence>
<organism evidence="2 3">
    <name type="scientific">Paramecium tetraurelia</name>
    <dbReference type="NCBI Taxonomy" id="5888"/>
    <lineage>
        <taxon>Eukaryota</taxon>
        <taxon>Sar</taxon>
        <taxon>Alveolata</taxon>
        <taxon>Ciliophora</taxon>
        <taxon>Intramacronucleata</taxon>
        <taxon>Oligohymenophorea</taxon>
        <taxon>Peniculida</taxon>
        <taxon>Parameciidae</taxon>
        <taxon>Paramecium</taxon>
    </lineage>
</organism>
<accession>A0D847</accession>
<name>A0D847_PARTE</name>
<dbReference type="GeneID" id="5032396"/>
<evidence type="ECO:0000313" key="2">
    <source>
        <dbReference type="EMBL" id="CAK79214.1"/>
    </source>
</evidence>
<evidence type="ECO:0000313" key="3">
    <source>
        <dbReference type="Proteomes" id="UP000000600"/>
    </source>
</evidence>
<reference evidence="2 3" key="1">
    <citation type="journal article" date="2006" name="Nature">
        <title>Global trends of whole-genome duplications revealed by the ciliate Paramecium tetraurelia.</title>
        <authorList>
            <consortium name="Genoscope"/>
            <person name="Aury J.-M."/>
            <person name="Jaillon O."/>
            <person name="Duret L."/>
            <person name="Noel B."/>
            <person name="Jubin C."/>
            <person name="Porcel B.M."/>
            <person name="Segurens B."/>
            <person name="Daubin V."/>
            <person name="Anthouard V."/>
            <person name="Aiach N."/>
            <person name="Arnaiz O."/>
            <person name="Billaut A."/>
            <person name="Beisson J."/>
            <person name="Blanc I."/>
            <person name="Bouhouche K."/>
            <person name="Camara F."/>
            <person name="Duharcourt S."/>
            <person name="Guigo R."/>
            <person name="Gogendeau D."/>
            <person name="Katinka M."/>
            <person name="Keller A.-M."/>
            <person name="Kissmehl R."/>
            <person name="Klotz C."/>
            <person name="Koll F."/>
            <person name="Le Moue A."/>
            <person name="Lepere C."/>
            <person name="Malinsky S."/>
            <person name="Nowacki M."/>
            <person name="Nowak J.K."/>
            <person name="Plattner H."/>
            <person name="Poulain J."/>
            <person name="Ruiz F."/>
            <person name="Serrano V."/>
            <person name="Zagulski M."/>
            <person name="Dessen P."/>
            <person name="Betermier M."/>
            <person name="Weissenbach J."/>
            <person name="Scarpelli C."/>
            <person name="Schachter V."/>
            <person name="Sperling L."/>
            <person name="Meyer E."/>
            <person name="Cohen J."/>
            <person name="Wincker P."/>
        </authorList>
    </citation>
    <scope>NUCLEOTIDE SEQUENCE [LARGE SCALE GENOMIC DNA]</scope>
    <source>
        <strain evidence="2 3">Stock d4-2</strain>
    </source>
</reference>
<evidence type="ECO:0008006" key="4">
    <source>
        <dbReference type="Google" id="ProtNLM"/>
    </source>
</evidence>
<keyword evidence="1" id="KW-0472">Membrane</keyword>
<gene>
    <name evidence="2" type="ORF">GSPATT00014181001</name>
</gene>
<dbReference type="HOGENOM" id="CLU_1274421_0_0_1"/>
<dbReference type="KEGG" id="ptm:GSPATT00014181001"/>
<keyword evidence="1" id="KW-1133">Transmembrane helix</keyword>
<protein>
    <recommendedName>
        <fullName evidence="4">Transmembrane protein</fullName>
    </recommendedName>
</protein>
<keyword evidence="3" id="KW-1185">Reference proteome</keyword>
<dbReference type="EMBL" id="CT868319">
    <property type="protein sequence ID" value="CAK79214.1"/>
    <property type="molecule type" value="Genomic_DNA"/>
</dbReference>
<dbReference type="InParanoid" id="A0D847"/>
<keyword evidence="1" id="KW-0812">Transmembrane</keyword>
<dbReference type="Proteomes" id="UP000000600">
    <property type="component" value="Unassembled WGS sequence"/>
</dbReference>
<sequence length="217" mass="25459">MFLSSIIFCYSPSSQPSFTPRHLAFKQAFQQISSFPKSLIQYNAHFNASLQQPLSQHKAQKINISCPNCFLLASSICNNQAAKQQFSVPSAQLTRAIFDMNNQTLSPDSQYSKFSRDVIQNYLIDEQIPLIQQENEQVNIYFYILISILLWLTFWLFKVTKGQFLILIPYLQFSISLNKNYNYLMEKFWLLTQEAIYQLFIIIQELKIYNRMISSKK</sequence>
<feature type="transmembrane region" description="Helical" evidence="1">
    <location>
        <begin position="140"/>
        <end position="157"/>
    </location>
</feature>
<dbReference type="AlphaFoldDB" id="A0D847"/>
<proteinExistence type="predicted"/>
<dbReference type="RefSeq" id="XP_001446611.1">
    <property type="nucleotide sequence ID" value="XM_001446574.1"/>
</dbReference>